<dbReference type="OrthoDB" id="2550922at2759"/>
<comment type="similarity">
    <text evidence="3">Belongs to the UreF family.</text>
</comment>
<protein>
    <recommendedName>
        <fullName evidence="5">Urease accessory protein UreF</fullName>
    </recommendedName>
</protein>
<dbReference type="PANTHER" id="PTHR33620:SF1">
    <property type="entry name" value="UREASE ACCESSORY PROTEIN F"/>
    <property type="match status" value="1"/>
</dbReference>
<proteinExistence type="inferred from homology"/>
<dbReference type="PIRSF" id="PIRSF009467">
    <property type="entry name" value="Ureas_acces_UreF"/>
    <property type="match status" value="1"/>
</dbReference>
<dbReference type="RefSeq" id="XP_008860836.1">
    <property type="nucleotide sequence ID" value="XM_008862614.1"/>
</dbReference>
<evidence type="ECO:0000256" key="3">
    <source>
        <dbReference type="ARBA" id="ARBA00046339"/>
    </source>
</evidence>
<gene>
    <name evidence="4" type="ORF">H310_00031</name>
</gene>
<dbReference type="InterPro" id="IPR002639">
    <property type="entry name" value="UreF"/>
</dbReference>
<dbReference type="GO" id="GO:0016151">
    <property type="term" value="F:nickel cation binding"/>
    <property type="evidence" value="ECO:0007669"/>
    <property type="project" value="InterPro"/>
</dbReference>
<evidence type="ECO:0000256" key="1">
    <source>
        <dbReference type="ARBA" id="ARBA00022988"/>
    </source>
</evidence>
<dbReference type="EMBL" id="KI913952">
    <property type="protein sequence ID" value="ETW09425.1"/>
    <property type="molecule type" value="Genomic_DNA"/>
</dbReference>
<keyword evidence="2" id="KW-0143">Chaperone</keyword>
<dbReference type="HAMAP" id="MF_01385">
    <property type="entry name" value="UreF"/>
    <property type="match status" value="1"/>
</dbReference>
<reference evidence="4" key="1">
    <citation type="submission" date="2013-12" db="EMBL/GenBank/DDBJ databases">
        <title>The Genome Sequence of Aphanomyces invadans NJM9701.</title>
        <authorList>
            <consortium name="The Broad Institute Genomics Platform"/>
            <person name="Russ C."/>
            <person name="Tyler B."/>
            <person name="van West P."/>
            <person name="Dieguez-Uribeondo J."/>
            <person name="Young S.K."/>
            <person name="Zeng Q."/>
            <person name="Gargeya S."/>
            <person name="Fitzgerald M."/>
            <person name="Abouelleil A."/>
            <person name="Alvarado L."/>
            <person name="Chapman S.B."/>
            <person name="Gainer-Dewar J."/>
            <person name="Goldberg J."/>
            <person name="Griggs A."/>
            <person name="Gujja S."/>
            <person name="Hansen M."/>
            <person name="Howarth C."/>
            <person name="Imamovic A."/>
            <person name="Ireland A."/>
            <person name="Larimer J."/>
            <person name="McCowan C."/>
            <person name="Murphy C."/>
            <person name="Pearson M."/>
            <person name="Poon T.W."/>
            <person name="Priest M."/>
            <person name="Roberts A."/>
            <person name="Saif S."/>
            <person name="Shea T."/>
            <person name="Sykes S."/>
            <person name="Wortman J."/>
            <person name="Nusbaum C."/>
            <person name="Birren B."/>
        </authorList>
    </citation>
    <scope>NUCLEOTIDE SEQUENCE [LARGE SCALE GENOMIC DNA]</scope>
    <source>
        <strain evidence="4">NJM9701</strain>
    </source>
</reference>
<dbReference type="VEuPathDB" id="FungiDB:H310_00031"/>
<evidence type="ECO:0000313" key="4">
    <source>
        <dbReference type="EMBL" id="ETW09425.1"/>
    </source>
</evidence>
<evidence type="ECO:0000256" key="2">
    <source>
        <dbReference type="ARBA" id="ARBA00023186"/>
    </source>
</evidence>
<dbReference type="GeneID" id="20077081"/>
<dbReference type="STRING" id="157072.A0A024UU15"/>
<name>A0A024UU15_9STRA</name>
<dbReference type="InterPro" id="IPR038277">
    <property type="entry name" value="UreF_sf"/>
</dbReference>
<dbReference type="PANTHER" id="PTHR33620">
    <property type="entry name" value="UREASE ACCESSORY PROTEIN F"/>
    <property type="match status" value="1"/>
</dbReference>
<sequence>MEWHVWQLADSMYPTGGFAHSQGLEAAVQAKVVTNRATLHSFLVTSLHQTANLLLPLVFSAHSSASSVDSFLHLDSHAHAMLTNHVAARASIAQGCAMLRVACTSAPPSSVLHRIKREKVHGHHVVVLGVVCASLDIDATTTQRLLLFVTLRDLLSAATRLNVIGPLESAKTLAQMAPLAESILNAKKDRPLADAHQSSPFLDLVHATHDVLYTRIFNS</sequence>
<dbReference type="Pfam" id="PF01730">
    <property type="entry name" value="UreF"/>
    <property type="match status" value="1"/>
</dbReference>
<dbReference type="Gene3D" id="1.10.4190.10">
    <property type="entry name" value="Urease accessory protein UreF"/>
    <property type="match status" value="1"/>
</dbReference>
<evidence type="ECO:0008006" key="5">
    <source>
        <dbReference type="Google" id="ProtNLM"/>
    </source>
</evidence>
<organism evidence="4">
    <name type="scientific">Aphanomyces invadans</name>
    <dbReference type="NCBI Taxonomy" id="157072"/>
    <lineage>
        <taxon>Eukaryota</taxon>
        <taxon>Sar</taxon>
        <taxon>Stramenopiles</taxon>
        <taxon>Oomycota</taxon>
        <taxon>Saprolegniomycetes</taxon>
        <taxon>Saprolegniales</taxon>
        <taxon>Verrucalvaceae</taxon>
        <taxon>Aphanomyces</taxon>
    </lineage>
</organism>
<dbReference type="AlphaFoldDB" id="A0A024UU15"/>
<keyword evidence="1" id="KW-0996">Nickel insertion</keyword>
<accession>A0A024UU15</accession>